<gene>
    <name evidence="4" type="ORF">DL89DRAFT_266804</name>
</gene>
<dbReference type="AlphaFoldDB" id="A0A1Y1WAZ6"/>
<dbReference type="Gene3D" id="1.10.510.10">
    <property type="entry name" value="Transferase(Phosphotransferase) domain 1"/>
    <property type="match status" value="1"/>
</dbReference>
<feature type="compositionally biased region" description="Polar residues" evidence="1">
    <location>
        <begin position="522"/>
        <end position="531"/>
    </location>
</feature>
<evidence type="ECO:0000256" key="1">
    <source>
        <dbReference type="SAM" id="MobiDB-lite"/>
    </source>
</evidence>
<feature type="region of interest" description="Disordered" evidence="1">
    <location>
        <begin position="441"/>
        <end position="483"/>
    </location>
</feature>
<keyword evidence="2" id="KW-0732">Signal</keyword>
<dbReference type="GeneID" id="63803890"/>
<dbReference type="OrthoDB" id="2747778at2759"/>
<dbReference type="PANTHER" id="PTHR38248:SF2">
    <property type="entry name" value="FUNK1 11"/>
    <property type="match status" value="1"/>
</dbReference>
<dbReference type="Proteomes" id="UP000193922">
    <property type="component" value="Unassembled WGS sequence"/>
</dbReference>
<name>A0A1Y1WAZ6_9FUNG</name>
<protein>
    <recommendedName>
        <fullName evidence="3">Fungal-type protein kinase domain-containing protein</fullName>
    </recommendedName>
</protein>
<dbReference type="RefSeq" id="XP_040744191.1">
    <property type="nucleotide sequence ID" value="XM_040887242.1"/>
</dbReference>
<sequence>MRFCWALVLQPGAVRVCLLESDAIHVSAEMDLATVDGRRALANLYAGMCVSEPWRLGADPTMAWRSELGRWEIACGDEVGGVRSYFGRATRCFRVSLEPQGKLDHVLKDSWQLAPSGAADRRPPDEIDVLRTIRIKLEAAQSDVTYPRLVCGGTVHIATVDDSDMTDTSALILGPFAQYSRWTVPHGHHGDRRQFHREHRRMVTTPIGLPIARLDKEHEVVAVLADAMRAHTEISRRCGILHRDISLNNILAVRLPGGRLRGMLIDYDHAIEAAAASNTARPGHVGTGPFMSIANLEGLHVPRTAADDWESLLCLLFCLAARREQSLEDMARDFMHVSRRGVAELKRHVFASPARLESAIRRYLDPGFAHVVRLIRALYTAIFQHPQCHGTAQIGLSSTRTIDPIKRRAMYAGEIQIRCMRAMEAAAADIANIQALHEHLAGTPQPQPPATSLCSQSTAQSTAESMASTLPPPPQSLSLADKPPVKDIARAIMHMNMRRNKRKADVSGCYQQSPKQKRRRLSTFSDVSMQSAIREDDEWPSPSLGKRSRAMRDLPEDPESPCPSKRLCFE</sequence>
<evidence type="ECO:0000313" key="5">
    <source>
        <dbReference type="Proteomes" id="UP000193922"/>
    </source>
</evidence>
<dbReference type="SUPFAM" id="SSF56112">
    <property type="entry name" value="Protein kinase-like (PK-like)"/>
    <property type="match status" value="2"/>
</dbReference>
<evidence type="ECO:0000259" key="3">
    <source>
        <dbReference type="Pfam" id="PF17667"/>
    </source>
</evidence>
<feature type="signal peptide" evidence="2">
    <location>
        <begin position="1"/>
        <end position="19"/>
    </location>
</feature>
<dbReference type="EMBL" id="MCFD01000005">
    <property type="protein sequence ID" value="ORX70612.1"/>
    <property type="molecule type" value="Genomic_DNA"/>
</dbReference>
<evidence type="ECO:0000313" key="4">
    <source>
        <dbReference type="EMBL" id="ORX70612.1"/>
    </source>
</evidence>
<dbReference type="PANTHER" id="PTHR38248">
    <property type="entry name" value="FUNK1 6"/>
    <property type="match status" value="1"/>
</dbReference>
<keyword evidence="5" id="KW-1185">Reference proteome</keyword>
<feature type="region of interest" description="Disordered" evidence="1">
    <location>
        <begin position="498"/>
        <end position="570"/>
    </location>
</feature>
<feature type="compositionally biased region" description="Polar residues" evidence="1">
    <location>
        <begin position="450"/>
        <end position="467"/>
    </location>
</feature>
<accession>A0A1Y1WAZ6</accession>
<dbReference type="InterPro" id="IPR011009">
    <property type="entry name" value="Kinase-like_dom_sf"/>
</dbReference>
<dbReference type="InterPro" id="IPR040976">
    <property type="entry name" value="Pkinase_fungal"/>
</dbReference>
<dbReference type="Pfam" id="PF17667">
    <property type="entry name" value="Pkinase_fungal"/>
    <property type="match status" value="1"/>
</dbReference>
<organism evidence="4 5">
    <name type="scientific">Linderina pennispora</name>
    <dbReference type="NCBI Taxonomy" id="61395"/>
    <lineage>
        <taxon>Eukaryota</taxon>
        <taxon>Fungi</taxon>
        <taxon>Fungi incertae sedis</taxon>
        <taxon>Zoopagomycota</taxon>
        <taxon>Kickxellomycotina</taxon>
        <taxon>Kickxellomycetes</taxon>
        <taxon>Kickxellales</taxon>
        <taxon>Kickxellaceae</taxon>
        <taxon>Linderina</taxon>
    </lineage>
</organism>
<reference evidence="4 5" key="1">
    <citation type="submission" date="2016-07" db="EMBL/GenBank/DDBJ databases">
        <title>Pervasive Adenine N6-methylation of Active Genes in Fungi.</title>
        <authorList>
            <consortium name="DOE Joint Genome Institute"/>
            <person name="Mondo S.J."/>
            <person name="Dannebaum R.O."/>
            <person name="Kuo R.C."/>
            <person name="Labutti K."/>
            <person name="Haridas S."/>
            <person name="Kuo A."/>
            <person name="Salamov A."/>
            <person name="Ahrendt S.R."/>
            <person name="Lipzen A."/>
            <person name="Sullivan W."/>
            <person name="Andreopoulos W.B."/>
            <person name="Clum A."/>
            <person name="Lindquist E."/>
            <person name="Daum C."/>
            <person name="Ramamoorthy G.K."/>
            <person name="Gryganskyi A."/>
            <person name="Culley D."/>
            <person name="Magnuson J.K."/>
            <person name="James T.Y."/>
            <person name="O'Malley M.A."/>
            <person name="Stajich J.E."/>
            <person name="Spatafora J.W."/>
            <person name="Visel A."/>
            <person name="Grigoriev I.V."/>
        </authorList>
    </citation>
    <scope>NUCLEOTIDE SEQUENCE [LARGE SCALE GENOMIC DNA]</scope>
    <source>
        <strain evidence="4 5">ATCC 12442</strain>
    </source>
</reference>
<proteinExistence type="predicted"/>
<evidence type="ECO:0000256" key="2">
    <source>
        <dbReference type="SAM" id="SignalP"/>
    </source>
</evidence>
<feature type="domain" description="Fungal-type protein kinase" evidence="3">
    <location>
        <begin position="6"/>
        <end position="317"/>
    </location>
</feature>
<comment type="caution">
    <text evidence="4">The sequence shown here is derived from an EMBL/GenBank/DDBJ whole genome shotgun (WGS) entry which is preliminary data.</text>
</comment>
<feature type="chain" id="PRO_5012869737" description="Fungal-type protein kinase domain-containing protein" evidence="2">
    <location>
        <begin position="20"/>
        <end position="570"/>
    </location>
</feature>